<dbReference type="Pfam" id="PF00723">
    <property type="entry name" value="Glyco_hydro_15"/>
    <property type="match status" value="1"/>
</dbReference>
<dbReference type="GO" id="GO:0005993">
    <property type="term" value="P:trehalose catabolic process"/>
    <property type="evidence" value="ECO:0007669"/>
    <property type="project" value="TreeGrafter"/>
</dbReference>
<dbReference type="Pfam" id="PF19291">
    <property type="entry name" value="TREH_N"/>
    <property type="match status" value="1"/>
</dbReference>
<comment type="caution">
    <text evidence="3">The sequence shown here is derived from an EMBL/GenBank/DDBJ whole genome shotgun (WGS) entry which is preliminary data.</text>
</comment>
<dbReference type="EMBL" id="LQPG01000059">
    <property type="protein sequence ID" value="ORW06475.1"/>
    <property type="molecule type" value="Genomic_DNA"/>
</dbReference>
<dbReference type="InterPro" id="IPR011613">
    <property type="entry name" value="GH15-like"/>
</dbReference>
<dbReference type="STRING" id="1108812.AWC16_01470"/>
<organism evidence="3 4">
    <name type="scientific">Mycolicibacter longobardus</name>
    <dbReference type="NCBI Taxonomy" id="1108812"/>
    <lineage>
        <taxon>Bacteria</taxon>
        <taxon>Bacillati</taxon>
        <taxon>Actinomycetota</taxon>
        <taxon>Actinomycetes</taxon>
        <taxon>Mycobacteriales</taxon>
        <taxon>Mycobacteriaceae</taxon>
        <taxon>Mycolicibacter</taxon>
    </lineage>
</organism>
<dbReference type="AlphaFoldDB" id="A0A1X1Y5X5"/>
<name>A0A1X1Y5X5_9MYCO</name>
<dbReference type="Gene3D" id="1.50.10.10">
    <property type="match status" value="1"/>
</dbReference>
<accession>A0A1X1Y5X5</accession>
<dbReference type="InterPro" id="IPR008928">
    <property type="entry name" value="6-hairpin_glycosidase_sf"/>
</dbReference>
<feature type="domain" description="Trehalase-like N-terminal" evidence="2">
    <location>
        <begin position="9"/>
        <end position="85"/>
    </location>
</feature>
<sequence length="627" mass="68800">MTGGRGRYPPISSYAFLSDMHTAALIGPDGAVEWLCVPQFDGESVFARILDRDHGGAFALSVPGADPPVRRYAGDSLVLESHLTAPTGTAAAFDFLAVSECVAEDGDPLAKGVLCRMVRCESGTVPVRAVIDYRPGYATRAAHWERDGAECWRETTTGIRLSGTAPLTLRDETLCASVDLGAGEVVAFQLDYRESDSGGRAPVDVRAAEALRQESCRGWQQWSERCSYHGAARHAVVRSAVVLRGLAFDDSGATLAAPTTSLPEWIGGERNWDYRFVWHRDASLLVLALYRLGHAAQGRRYKQFLFSLDSAQAGELKPMVRIDGGTESREKTLDHLVGYAGSRPVRVGNEAFEQTQFESYGHVLDAAYVYHQLTGDLGDAEWSTLRGLVETIRHRWTEPDHGIWEIRGESRHHTYSKLMCWVCLDRGIRLAEELCDGREPLITGWQAAREEVRRDVLAHGYNNDRGAFVQEYGGTALDGSLLHVGLFGFLPGDDPRVVSTIDRIIAELSDGDALIHRYHPDEVDDGIDGPEGAFLMCSFDLVSALVLAGRIDEARDRFTRLLEFAGPLGLFSEEATADGVALGNYPQAFTHLALIQAAMNLDAGSDSDALHAWSTREANVTRRTAYR</sequence>
<dbReference type="InterPro" id="IPR045582">
    <property type="entry name" value="Trehalase-like_N"/>
</dbReference>
<evidence type="ECO:0000259" key="2">
    <source>
        <dbReference type="Pfam" id="PF19291"/>
    </source>
</evidence>
<dbReference type="GO" id="GO:0015927">
    <property type="term" value="F:trehalase activity"/>
    <property type="evidence" value="ECO:0007669"/>
    <property type="project" value="TreeGrafter"/>
</dbReference>
<evidence type="ECO:0000313" key="3">
    <source>
        <dbReference type="EMBL" id="ORW06475.1"/>
    </source>
</evidence>
<dbReference type="RefSeq" id="WP_085267059.1">
    <property type="nucleotide sequence ID" value="NZ_JACKVG010000008.1"/>
</dbReference>
<dbReference type="SUPFAM" id="SSF48208">
    <property type="entry name" value="Six-hairpin glycosidases"/>
    <property type="match status" value="1"/>
</dbReference>
<dbReference type="Proteomes" id="UP000193866">
    <property type="component" value="Unassembled WGS sequence"/>
</dbReference>
<protein>
    <submittedName>
        <fullName evidence="3">Uncharacterized protein</fullName>
    </submittedName>
</protein>
<dbReference type="InterPro" id="IPR012341">
    <property type="entry name" value="6hp_glycosidase-like_sf"/>
</dbReference>
<proteinExistence type="predicted"/>
<feature type="domain" description="GH15-like" evidence="1">
    <location>
        <begin position="231"/>
        <end position="598"/>
    </location>
</feature>
<dbReference type="PANTHER" id="PTHR31616:SF10">
    <property type="entry name" value="TREHALASE"/>
    <property type="match status" value="1"/>
</dbReference>
<evidence type="ECO:0000313" key="4">
    <source>
        <dbReference type="Proteomes" id="UP000193866"/>
    </source>
</evidence>
<dbReference type="OrthoDB" id="3902805at2"/>
<keyword evidence="4" id="KW-1185">Reference proteome</keyword>
<reference evidence="3 4" key="1">
    <citation type="submission" date="2016-01" db="EMBL/GenBank/DDBJ databases">
        <title>The new phylogeny of the genus Mycobacterium.</title>
        <authorList>
            <person name="Tarcisio F."/>
            <person name="Conor M."/>
            <person name="Antonella G."/>
            <person name="Elisabetta G."/>
            <person name="Giulia F.S."/>
            <person name="Sara T."/>
            <person name="Anna F."/>
            <person name="Clotilde B."/>
            <person name="Roberto B."/>
            <person name="Veronica D.S."/>
            <person name="Fabio R."/>
            <person name="Monica P."/>
            <person name="Olivier J."/>
            <person name="Enrico T."/>
            <person name="Nicola S."/>
        </authorList>
    </citation>
    <scope>NUCLEOTIDE SEQUENCE [LARGE SCALE GENOMIC DNA]</scope>
    <source>
        <strain evidence="3 4">DSM 45394</strain>
    </source>
</reference>
<gene>
    <name evidence="3" type="ORF">AWC16_01470</name>
</gene>
<dbReference type="PANTHER" id="PTHR31616">
    <property type="entry name" value="TREHALASE"/>
    <property type="match status" value="1"/>
</dbReference>
<evidence type="ECO:0000259" key="1">
    <source>
        <dbReference type="Pfam" id="PF00723"/>
    </source>
</evidence>